<comment type="caution">
    <text evidence="1">The sequence shown here is derived from an EMBL/GenBank/DDBJ whole genome shotgun (WGS) entry which is preliminary data.</text>
</comment>
<organism evidence="1 2">
    <name type="scientific">Actinopolymorpha pittospori</name>
    <dbReference type="NCBI Taxonomy" id="648752"/>
    <lineage>
        <taxon>Bacteria</taxon>
        <taxon>Bacillati</taxon>
        <taxon>Actinomycetota</taxon>
        <taxon>Actinomycetes</taxon>
        <taxon>Propionibacteriales</taxon>
        <taxon>Actinopolymorphaceae</taxon>
        <taxon>Actinopolymorpha</taxon>
    </lineage>
</organism>
<dbReference type="EMBL" id="JADBEM010000001">
    <property type="protein sequence ID" value="MBE1605626.1"/>
    <property type="molecule type" value="Genomic_DNA"/>
</dbReference>
<sequence>MGGVQRGFVGQRGSSFQVLVCAGPDPLASEDTYISESTRDRRQVEKVRTRLLAKVDQQRPWARRR</sequence>
<accession>A0A927RHY1</accession>
<reference evidence="1" key="1">
    <citation type="submission" date="2020-10" db="EMBL/GenBank/DDBJ databases">
        <title>Sequencing the genomes of 1000 actinobacteria strains.</title>
        <authorList>
            <person name="Klenk H.-P."/>
        </authorList>
    </citation>
    <scope>NUCLEOTIDE SEQUENCE</scope>
    <source>
        <strain evidence="1">DSM 45354</strain>
    </source>
</reference>
<protein>
    <submittedName>
        <fullName evidence="1">Uncharacterized protein</fullName>
    </submittedName>
</protein>
<dbReference type="RefSeq" id="WP_192749926.1">
    <property type="nucleotide sequence ID" value="NZ_BAABJL010000101.1"/>
</dbReference>
<gene>
    <name evidence="1" type="ORF">HEB94_002474</name>
</gene>
<dbReference type="AlphaFoldDB" id="A0A927RHY1"/>
<name>A0A927RHY1_9ACTN</name>
<proteinExistence type="predicted"/>
<evidence type="ECO:0000313" key="2">
    <source>
        <dbReference type="Proteomes" id="UP000638648"/>
    </source>
</evidence>
<evidence type="ECO:0000313" key="1">
    <source>
        <dbReference type="EMBL" id="MBE1605626.1"/>
    </source>
</evidence>
<dbReference type="Proteomes" id="UP000638648">
    <property type="component" value="Unassembled WGS sequence"/>
</dbReference>
<keyword evidence="2" id="KW-1185">Reference proteome</keyword>